<evidence type="ECO:0000256" key="2">
    <source>
        <dbReference type="ARBA" id="ARBA00008854"/>
    </source>
</evidence>
<keyword evidence="3" id="KW-0812">Transmembrane</keyword>
<feature type="coiled-coil region" evidence="6">
    <location>
        <begin position="111"/>
        <end position="138"/>
    </location>
</feature>
<dbReference type="EMBL" id="WTUW01000002">
    <property type="protein sequence ID" value="MZR31696.1"/>
    <property type="molecule type" value="Genomic_DNA"/>
</dbReference>
<comment type="similarity">
    <text evidence="2">Belongs to the LemA family.</text>
</comment>
<gene>
    <name evidence="7" type="ORF">GQE98_13725</name>
</gene>
<reference evidence="7 8" key="1">
    <citation type="submission" date="2019-12" db="EMBL/GenBank/DDBJ databases">
        <title>Snethiella sp. nov. sp. isolated from sea sand.</title>
        <authorList>
            <person name="Kim J."/>
            <person name="Jeong S.E."/>
            <person name="Jung H.S."/>
            <person name="Jeon C.O."/>
        </authorList>
    </citation>
    <scope>NUCLEOTIDE SEQUENCE [LARGE SCALE GENOMIC DNA]</scope>
    <source>
        <strain evidence="7 8">DP05</strain>
    </source>
</reference>
<evidence type="ECO:0000256" key="6">
    <source>
        <dbReference type="SAM" id="Coils"/>
    </source>
</evidence>
<keyword evidence="8" id="KW-1185">Reference proteome</keyword>
<comment type="subcellular location">
    <subcellularLocation>
        <location evidence="1">Membrane</location>
        <topology evidence="1">Single-pass membrane protein</topology>
    </subcellularLocation>
</comment>
<evidence type="ECO:0000256" key="1">
    <source>
        <dbReference type="ARBA" id="ARBA00004167"/>
    </source>
</evidence>
<protein>
    <submittedName>
        <fullName evidence="7">LemA family protein</fullName>
    </submittedName>
</protein>
<dbReference type="GO" id="GO:0016020">
    <property type="term" value="C:membrane"/>
    <property type="evidence" value="ECO:0007669"/>
    <property type="project" value="UniProtKB-SubCell"/>
</dbReference>
<keyword evidence="4" id="KW-1133">Transmembrane helix</keyword>
<dbReference type="InterPro" id="IPR023353">
    <property type="entry name" value="LemA-like_dom_sf"/>
</dbReference>
<evidence type="ECO:0000313" key="8">
    <source>
        <dbReference type="Proteomes" id="UP000476030"/>
    </source>
</evidence>
<dbReference type="InterPro" id="IPR007156">
    <property type="entry name" value="MamQ_LemA"/>
</dbReference>
<dbReference type="AlphaFoldDB" id="A0A6L8W9C3"/>
<accession>A0A6L8W9C3</accession>
<evidence type="ECO:0000313" key="7">
    <source>
        <dbReference type="EMBL" id="MZR31696.1"/>
    </source>
</evidence>
<evidence type="ECO:0000256" key="5">
    <source>
        <dbReference type="ARBA" id="ARBA00023136"/>
    </source>
</evidence>
<dbReference type="Pfam" id="PF04011">
    <property type="entry name" value="LemA"/>
    <property type="match status" value="1"/>
</dbReference>
<evidence type="ECO:0000256" key="3">
    <source>
        <dbReference type="ARBA" id="ARBA00022692"/>
    </source>
</evidence>
<dbReference type="PANTHER" id="PTHR34478:SF1">
    <property type="entry name" value="PROTEIN LEMA"/>
    <property type="match status" value="1"/>
</dbReference>
<sequence length="188" mass="21266">MISFLVVSGLIAAVILYVIATYNEFVTLREKIKEAWSGIEVQMKLRYNLIPNLVETVKGYAKHEAGTFEAVTRARNDAMSNHGSPAEQAQSENMLSGVLKSLFALAEDYPELKANENFQNLQHQLAEVEDKIQSARRYYNGVVRDNNIKIDQFPSNLVANVFSFIKAEFFELAEDEEAARKPVNVKFD</sequence>
<organism evidence="7 8">
    <name type="scientific">Sneathiella litorea</name>
    <dbReference type="NCBI Taxonomy" id="2606216"/>
    <lineage>
        <taxon>Bacteria</taxon>
        <taxon>Pseudomonadati</taxon>
        <taxon>Pseudomonadota</taxon>
        <taxon>Alphaproteobacteria</taxon>
        <taxon>Sneathiellales</taxon>
        <taxon>Sneathiellaceae</taxon>
        <taxon>Sneathiella</taxon>
    </lineage>
</organism>
<proteinExistence type="inferred from homology"/>
<dbReference type="Gene3D" id="1.20.1440.20">
    <property type="entry name" value="LemA-like domain"/>
    <property type="match status" value="1"/>
</dbReference>
<comment type="caution">
    <text evidence="7">The sequence shown here is derived from an EMBL/GenBank/DDBJ whole genome shotgun (WGS) entry which is preliminary data.</text>
</comment>
<evidence type="ECO:0000256" key="4">
    <source>
        <dbReference type="ARBA" id="ARBA00022989"/>
    </source>
</evidence>
<dbReference type="RefSeq" id="WP_161316172.1">
    <property type="nucleotide sequence ID" value="NZ_WTUW01000002.1"/>
</dbReference>
<dbReference type="PANTHER" id="PTHR34478">
    <property type="entry name" value="PROTEIN LEMA"/>
    <property type="match status" value="1"/>
</dbReference>
<name>A0A6L8W9C3_9PROT</name>
<dbReference type="Proteomes" id="UP000476030">
    <property type="component" value="Unassembled WGS sequence"/>
</dbReference>
<keyword evidence="5" id="KW-0472">Membrane</keyword>
<keyword evidence="6" id="KW-0175">Coiled coil</keyword>
<dbReference type="SUPFAM" id="SSF140478">
    <property type="entry name" value="LemA-like"/>
    <property type="match status" value="1"/>
</dbReference>